<dbReference type="InterPro" id="IPR002347">
    <property type="entry name" value="SDR_fam"/>
</dbReference>
<dbReference type="EMBL" id="JAQNDO010000001">
    <property type="protein sequence ID" value="MDC0743015.1"/>
    <property type="molecule type" value="Genomic_DNA"/>
</dbReference>
<evidence type="ECO:0000313" key="3">
    <source>
        <dbReference type="EMBL" id="MDC0743015.1"/>
    </source>
</evidence>
<dbReference type="InterPro" id="IPR020904">
    <property type="entry name" value="Sc_DH/Rdtase_CS"/>
</dbReference>
<dbReference type="PANTHER" id="PTHR42760:SF133">
    <property type="entry name" value="3-OXOACYL-[ACYL-CARRIER-PROTEIN] REDUCTASE"/>
    <property type="match status" value="1"/>
</dbReference>
<dbReference type="InterPro" id="IPR036291">
    <property type="entry name" value="NAD(P)-bd_dom_sf"/>
</dbReference>
<keyword evidence="2" id="KW-0560">Oxidoreductase</keyword>
<dbReference type="PROSITE" id="PS00061">
    <property type="entry name" value="ADH_SHORT"/>
    <property type="match status" value="1"/>
</dbReference>
<accession>A0ABT5EME0</accession>
<dbReference type="Proteomes" id="UP001221411">
    <property type="component" value="Unassembled WGS sequence"/>
</dbReference>
<evidence type="ECO:0000256" key="2">
    <source>
        <dbReference type="ARBA" id="ARBA00023002"/>
    </source>
</evidence>
<reference evidence="3 4" key="1">
    <citation type="submission" date="2022-11" db="EMBL/GenBank/DDBJ databases">
        <title>Minimal conservation of predation-associated metabolite biosynthetic gene clusters underscores biosynthetic potential of Myxococcota including descriptions for ten novel species: Archangium lansinium sp. nov., Myxococcus landrumus sp. nov., Nannocystis bai.</title>
        <authorList>
            <person name="Ahearne A."/>
            <person name="Stevens C."/>
            <person name="Dowd S."/>
        </authorList>
    </citation>
    <scope>NUCLEOTIDE SEQUENCE [LARGE SCALE GENOMIC DNA]</scope>
    <source>
        <strain evidence="3 4">RJM3</strain>
    </source>
</reference>
<dbReference type="Pfam" id="PF13561">
    <property type="entry name" value="adh_short_C2"/>
    <property type="match status" value="1"/>
</dbReference>
<dbReference type="PRINTS" id="PR00081">
    <property type="entry name" value="GDHRDH"/>
</dbReference>
<evidence type="ECO:0000313" key="4">
    <source>
        <dbReference type="Proteomes" id="UP001221411"/>
    </source>
</evidence>
<proteinExistence type="inferred from homology"/>
<protein>
    <submittedName>
        <fullName evidence="3">SDR family oxidoreductase</fullName>
    </submittedName>
</protein>
<dbReference type="NCBIfam" id="NF005095">
    <property type="entry name" value="PRK06523.1"/>
    <property type="match status" value="1"/>
</dbReference>
<comment type="caution">
    <text evidence="3">The sequence shown here is derived from an EMBL/GenBank/DDBJ whole genome shotgun (WGS) entry which is preliminary data.</text>
</comment>
<dbReference type="PANTHER" id="PTHR42760">
    <property type="entry name" value="SHORT-CHAIN DEHYDROGENASES/REDUCTASES FAMILY MEMBER"/>
    <property type="match status" value="1"/>
</dbReference>
<name>A0ABT5EME0_9BACT</name>
<sequence length="261" mass="26583">MPAEIADLSEKRALVTGGTKGIGRATVERLVRGGARVVTTARSDADGLPDGVTLVQADVGTARGAAAVAAATLEQLGGIDIVVHNVGGSTSQGGGVLALDDDEWQHTLDVDLLSAVRLDRALLPAMLAQGSGAIVHVTSIQRRMPLHDATLAYAAAKAALATYSKGVSNEVGPRGIRVNTVAPGFTETTAATALIARLAEHAGIGMDAARQKLMDSLGGIPLGRPARPEEVAELIAFLVSDRASAITGSEYVIDGGTIPTV</sequence>
<dbReference type="Gene3D" id="3.40.50.720">
    <property type="entry name" value="NAD(P)-binding Rossmann-like Domain"/>
    <property type="match status" value="1"/>
</dbReference>
<dbReference type="SUPFAM" id="SSF51735">
    <property type="entry name" value="NAD(P)-binding Rossmann-fold domains"/>
    <property type="match status" value="1"/>
</dbReference>
<gene>
    <name evidence="3" type="ORF">POL67_16825</name>
</gene>
<evidence type="ECO:0000256" key="1">
    <source>
        <dbReference type="ARBA" id="ARBA00006484"/>
    </source>
</evidence>
<keyword evidence="4" id="KW-1185">Reference proteome</keyword>
<comment type="similarity">
    <text evidence="1">Belongs to the short-chain dehydrogenases/reductases (SDR) family.</text>
</comment>
<organism evidence="3 4">
    <name type="scientific">Polyangium mundeleinium</name>
    <dbReference type="NCBI Taxonomy" id="2995306"/>
    <lineage>
        <taxon>Bacteria</taxon>
        <taxon>Pseudomonadati</taxon>
        <taxon>Myxococcota</taxon>
        <taxon>Polyangia</taxon>
        <taxon>Polyangiales</taxon>
        <taxon>Polyangiaceae</taxon>
        <taxon>Polyangium</taxon>
    </lineage>
</organism>
<dbReference type="PRINTS" id="PR00080">
    <property type="entry name" value="SDRFAMILY"/>
</dbReference>
<dbReference type="RefSeq" id="WP_271918381.1">
    <property type="nucleotide sequence ID" value="NZ_JAQNDO010000001.1"/>
</dbReference>